<evidence type="ECO:0008006" key="3">
    <source>
        <dbReference type="Google" id="ProtNLM"/>
    </source>
</evidence>
<name>A0A345M9T1_9CAUD</name>
<dbReference type="RefSeq" id="YP_009839744.1">
    <property type="nucleotide sequence ID" value="NC_048722.1"/>
</dbReference>
<reference evidence="1 2" key="1">
    <citation type="submission" date="2018-07" db="EMBL/GenBank/DDBJ databases">
        <authorList>
            <person name="Wofford K.M."/>
            <person name="Typhair T.J."/>
            <person name="Gonzales M.A."/>
            <person name="Castillo J.C."/>
            <person name="Smith B.R."/>
            <person name="Klug H.M."/>
            <person name="Hughes L.E."/>
            <person name="Garlena R.A."/>
            <person name="Russell D.A."/>
            <person name="Pope W.H."/>
            <person name="Jacobs-Sera D."/>
            <person name="Hatfull G.F."/>
        </authorList>
    </citation>
    <scope>NUCLEOTIDE SEQUENCE [LARGE SCALE GENOMIC DNA]</scope>
</reference>
<gene>
    <name evidence="1" type="primary">56</name>
    <name evidence="1" type="ORF">SEA_WOFFORD_56</name>
</gene>
<protein>
    <recommendedName>
        <fullName evidence="3">Tail terminator</fullName>
    </recommendedName>
</protein>
<keyword evidence="2" id="KW-1185">Reference proteome</keyword>
<proteinExistence type="predicted"/>
<evidence type="ECO:0000313" key="2">
    <source>
        <dbReference type="Proteomes" id="UP000260216"/>
    </source>
</evidence>
<dbReference type="Proteomes" id="UP000260216">
    <property type="component" value="Segment"/>
</dbReference>
<dbReference type="EMBL" id="MH576968">
    <property type="protein sequence ID" value="AXH67252.1"/>
    <property type="molecule type" value="Genomic_DNA"/>
</dbReference>
<organism evidence="1 2">
    <name type="scientific">Streptomyces phage Wofford</name>
    <dbReference type="NCBI Taxonomy" id="2283267"/>
    <lineage>
        <taxon>Viruses</taxon>
        <taxon>Duplodnaviria</taxon>
        <taxon>Heunggongvirae</taxon>
        <taxon>Uroviricota</taxon>
        <taxon>Caudoviricetes</taxon>
        <taxon>Stanwilliamsviridae</taxon>
        <taxon>Boydwoodruffvirinae</taxon>
        <taxon>Karimacvirus</taxon>
        <taxon>Karimacvirus wofford</taxon>
        <taxon>Streptomyces virus Wofford</taxon>
    </lineage>
</organism>
<dbReference type="GeneID" id="55609464"/>
<accession>A0A345M9T1</accession>
<sequence length="167" mass="19264">MTYDITATHALNKFIKDQLSGEGIIDLALYKGLDPFIPAQQQPEMTNLPSGVPFVVYNYASNGEYVDWWVEHEQTAYTIYSDNEKKIRQMTHYMNQLLKRYDWSAEDINDYVQEFGTTEHKKFDFKYTRITSMSSIEPATSQGGRFSATIVVNICFTSQLNQAGMRI</sequence>
<dbReference type="KEGG" id="vg:55609464"/>
<evidence type="ECO:0000313" key="1">
    <source>
        <dbReference type="EMBL" id="AXH67252.1"/>
    </source>
</evidence>